<evidence type="ECO:0000256" key="7">
    <source>
        <dbReference type="ARBA" id="ARBA00023237"/>
    </source>
</evidence>
<dbReference type="Proteomes" id="UP000306147">
    <property type="component" value="Unassembled WGS sequence"/>
</dbReference>
<keyword evidence="2 8" id="KW-0813">Transport</keyword>
<feature type="chain" id="PRO_5020907680" evidence="10">
    <location>
        <begin position="26"/>
        <end position="943"/>
    </location>
</feature>
<keyword evidence="5 9" id="KW-0798">TonB box</keyword>
<keyword evidence="13" id="KW-0675">Receptor</keyword>
<dbReference type="GO" id="GO:0009279">
    <property type="term" value="C:cell outer membrane"/>
    <property type="evidence" value="ECO:0007669"/>
    <property type="project" value="UniProtKB-SubCell"/>
</dbReference>
<comment type="caution">
    <text evidence="13">The sequence shown here is derived from an EMBL/GenBank/DDBJ whole genome shotgun (WGS) entry which is preliminary data.</text>
</comment>
<dbReference type="PANTHER" id="PTHR47234:SF1">
    <property type="entry name" value="TONB-DEPENDENT RECEPTOR"/>
    <property type="match status" value="1"/>
</dbReference>
<evidence type="ECO:0000256" key="10">
    <source>
        <dbReference type="SAM" id="SignalP"/>
    </source>
</evidence>
<evidence type="ECO:0000256" key="3">
    <source>
        <dbReference type="ARBA" id="ARBA00022452"/>
    </source>
</evidence>
<evidence type="ECO:0000259" key="12">
    <source>
        <dbReference type="Pfam" id="PF07715"/>
    </source>
</evidence>
<protein>
    <submittedName>
        <fullName evidence="13">TonB-dependent receptor</fullName>
    </submittedName>
</protein>
<dbReference type="SUPFAM" id="SSF56935">
    <property type="entry name" value="Porins"/>
    <property type="match status" value="1"/>
</dbReference>
<dbReference type="EMBL" id="SRXT01000001">
    <property type="protein sequence ID" value="TGX56244.1"/>
    <property type="molecule type" value="Genomic_DNA"/>
</dbReference>
<dbReference type="Gene3D" id="2.170.130.10">
    <property type="entry name" value="TonB-dependent receptor, plug domain"/>
    <property type="match status" value="1"/>
</dbReference>
<sequence>MRHRRIIASALAGTAVCALAGQALAQTAVDGQAPPQDVAAEEASPEILVLGSRIPRVQAEGPAPVTTITSEDILRNGYQSVPDVLRAITQNGGETQSQQSFSGADFTPGAQQVDLRGLGPNHTLVLVNGRRIADFPLPFGGNSNFTDISNIPVGLIERVEVLSGSASAIYGSDAISGVVNFQLKSKPDGTRIDYRAGFTEHGGGSSQRLSLTTGWETGGFHGVVGVELLDQRPLWAYQRRLQDSSADSPTTDYPIARRNFLRTDEDNDYLDPGAAVCASLASLNGGTTYYASRPGYGYDIANDEYVDGRYCGSNEAIGYGTTISQRRAASLYGSMGYNLSDKAELFVDVQASYSRLRLFRDVLDWQYVTPDGNEEGTFFNPNMPANLTFSGDQLDNWYRLFTPEEMGGLDKGMTRNRSFTYNITPGIRGKLGDGAWGYEVTYNHAEYSSKIDFPQVVIGKSNDFFLGPQIGEENGYPAFDADIARLYKPLTPAEYASITAISTYRPKTWVNNFSATINSTELFQLPAGPVGFAAVAEVGDQGYEINPDPLALTQYYVGLIDSDGKGTRQHWGAGGELRVPAFEFLQLSGAGRYDHYSFAGNGFGKFTYNLGAELRPMKSLLIRGAYGTGFRAPDLHYVFKGPGNTHTGGTDYYGCGQVGEDIGDCQFDDVDFIARQNGNRRLRPETSTSINAGLVFQPSRNFDFSADYFRVKMKNQVLNMRIDTILRDEASCRPGAGGAAPEADPTTPTCMDAIARVQRYAGGALAGEIQSVSINPINIAEETTDGIDIAAHLRLPTAGIGTFALAASYTYVLNHTMRQYPGDPVIDKLAFDSGYYIPRDKGTASLTWDLGRFSTTLNGQRLSKLPNYAEEGYIKASYLFNLSAQVDLNDRIRLSGTVNNLFDQNPIKDRTYSGYPYYDTSWFDGVGRSFYLQLTYKMGGAKL</sequence>
<evidence type="ECO:0000256" key="4">
    <source>
        <dbReference type="ARBA" id="ARBA00022692"/>
    </source>
</evidence>
<dbReference type="OrthoDB" id="7051241at2"/>
<evidence type="ECO:0000256" key="6">
    <source>
        <dbReference type="ARBA" id="ARBA00023136"/>
    </source>
</evidence>
<dbReference type="InterPro" id="IPR039426">
    <property type="entry name" value="TonB-dep_rcpt-like"/>
</dbReference>
<dbReference type="Pfam" id="PF07715">
    <property type="entry name" value="Plug"/>
    <property type="match status" value="1"/>
</dbReference>
<evidence type="ECO:0000256" key="5">
    <source>
        <dbReference type="ARBA" id="ARBA00023077"/>
    </source>
</evidence>
<dbReference type="InterPro" id="IPR037066">
    <property type="entry name" value="Plug_dom_sf"/>
</dbReference>
<organism evidence="13 14">
    <name type="scientific">Sphingomonas gei</name>
    <dbReference type="NCBI Taxonomy" id="1395960"/>
    <lineage>
        <taxon>Bacteria</taxon>
        <taxon>Pseudomonadati</taxon>
        <taxon>Pseudomonadota</taxon>
        <taxon>Alphaproteobacteria</taxon>
        <taxon>Sphingomonadales</taxon>
        <taxon>Sphingomonadaceae</taxon>
        <taxon>Sphingomonas</taxon>
    </lineage>
</organism>
<proteinExistence type="inferred from homology"/>
<name>A0A4S1XHV7_9SPHN</name>
<comment type="subcellular location">
    <subcellularLocation>
        <location evidence="1 8">Cell outer membrane</location>
        <topology evidence="1 8">Multi-pass membrane protein</topology>
    </subcellularLocation>
</comment>
<evidence type="ECO:0000313" key="14">
    <source>
        <dbReference type="Proteomes" id="UP000306147"/>
    </source>
</evidence>
<evidence type="ECO:0000256" key="2">
    <source>
        <dbReference type="ARBA" id="ARBA00022448"/>
    </source>
</evidence>
<accession>A0A4S1XHV7</accession>
<gene>
    <name evidence="13" type="ORF">E5A73_03930</name>
</gene>
<comment type="similarity">
    <text evidence="8 9">Belongs to the TonB-dependent receptor family.</text>
</comment>
<keyword evidence="3 8" id="KW-1134">Transmembrane beta strand</keyword>
<dbReference type="InterPro" id="IPR000531">
    <property type="entry name" value="Beta-barrel_TonB"/>
</dbReference>
<feature type="domain" description="TonB-dependent receptor plug" evidence="12">
    <location>
        <begin position="59"/>
        <end position="178"/>
    </location>
</feature>
<dbReference type="Gene3D" id="2.40.170.20">
    <property type="entry name" value="TonB-dependent receptor, beta-barrel domain"/>
    <property type="match status" value="1"/>
</dbReference>
<dbReference type="InterPro" id="IPR036942">
    <property type="entry name" value="Beta-barrel_TonB_sf"/>
</dbReference>
<dbReference type="InterPro" id="IPR012910">
    <property type="entry name" value="Plug_dom"/>
</dbReference>
<dbReference type="PANTHER" id="PTHR47234">
    <property type="match status" value="1"/>
</dbReference>
<dbReference type="PROSITE" id="PS52016">
    <property type="entry name" value="TONB_DEPENDENT_REC_3"/>
    <property type="match status" value="1"/>
</dbReference>
<dbReference type="Pfam" id="PF00593">
    <property type="entry name" value="TonB_dep_Rec_b-barrel"/>
    <property type="match status" value="1"/>
</dbReference>
<evidence type="ECO:0000313" key="13">
    <source>
        <dbReference type="EMBL" id="TGX56244.1"/>
    </source>
</evidence>
<dbReference type="AlphaFoldDB" id="A0A4S1XHV7"/>
<keyword evidence="14" id="KW-1185">Reference proteome</keyword>
<feature type="signal peptide" evidence="10">
    <location>
        <begin position="1"/>
        <end position="25"/>
    </location>
</feature>
<evidence type="ECO:0000256" key="9">
    <source>
        <dbReference type="RuleBase" id="RU003357"/>
    </source>
</evidence>
<keyword evidence="4 8" id="KW-0812">Transmembrane</keyword>
<feature type="domain" description="TonB-dependent receptor-like beta-barrel" evidence="11">
    <location>
        <begin position="380"/>
        <end position="901"/>
    </location>
</feature>
<keyword evidence="10" id="KW-0732">Signal</keyword>
<dbReference type="RefSeq" id="WP_135962442.1">
    <property type="nucleotide sequence ID" value="NZ_SRXT01000001.1"/>
</dbReference>
<evidence type="ECO:0000256" key="1">
    <source>
        <dbReference type="ARBA" id="ARBA00004571"/>
    </source>
</evidence>
<reference evidence="13 14" key="1">
    <citation type="submission" date="2019-04" db="EMBL/GenBank/DDBJ databases">
        <title>Sphingomonas psychrotolerans sp. nov., isolated from soil in the Tianshan Mountains, Xinjiang, China.</title>
        <authorList>
            <person name="Luo Y."/>
            <person name="Sheng H."/>
        </authorList>
    </citation>
    <scope>NUCLEOTIDE SEQUENCE [LARGE SCALE GENOMIC DNA]</scope>
    <source>
        <strain evidence="13 14">ZFGT-11</strain>
    </source>
</reference>
<evidence type="ECO:0000256" key="8">
    <source>
        <dbReference type="PROSITE-ProRule" id="PRU01360"/>
    </source>
</evidence>
<keyword evidence="6 8" id="KW-0472">Membrane</keyword>
<keyword evidence="7 8" id="KW-0998">Cell outer membrane</keyword>
<evidence type="ECO:0000259" key="11">
    <source>
        <dbReference type="Pfam" id="PF00593"/>
    </source>
</evidence>